<evidence type="ECO:0000256" key="5">
    <source>
        <dbReference type="ARBA" id="ARBA00023231"/>
    </source>
</evidence>
<gene>
    <name evidence="9" type="ordered locus">FsymDg_2802</name>
</gene>
<evidence type="ECO:0000256" key="1">
    <source>
        <dbReference type="ARBA" id="ARBA00003171"/>
    </source>
</evidence>
<organism evidence="9 10">
    <name type="scientific">Candidatus Protofrankia datiscae</name>
    <dbReference type="NCBI Taxonomy" id="2716812"/>
    <lineage>
        <taxon>Bacteria</taxon>
        <taxon>Bacillati</taxon>
        <taxon>Actinomycetota</taxon>
        <taxon>Actinomycetes</taxon>
        <taxon>Frankiales</taxon>
        <taxon>Frankiaceae</taxon>
        <taxon>Protofrankia</taxon>
    </lineage>
</organism>
<comment type="similarity">
    <text evidence="3 6">Belongs to the NifD/NifK/NifE/NifN family.</text>
</comment>
<dbReference type="GO" id="GO:0016163">
    <property type="term" value="F:nitrogenase activity"/>
    <property type="evidence" value="ECO:0007669"/>
    <property type="project" value="InterPro"/>
</dbReference>
<protein>
    <recommendedName>
        <fullName evidence="4">Nitrogenase iron-molybdenum cofactor biosynthesis protein NifE</fullName>
    </recommendedName>
</protein>
<feature type="compositionally biased region" description="Acidic residues" evidence="7">
    <location>
        <begin position="503"/>
        <end position="516"/>
    </location>
</feature>
<dbReference type="GO" id="GO:0065003">
    <property type="term" value="P:protein-containing complex assembly"/>
    <property type="evidence" value="ECO:0007669"/>
    <property type="project" value="InterPro"/>
</dbReference>
<evidence type="ECO:0000313" key="10">
    <source>
        <dbReference type="Proteomes" id="UP000001549"/>
    </source>
</evidence>
<reference evidence="9 10" key="1">
    <citation type="submission" date="2011-05" db="EMBL/GenBank/DDBJ databases">
        <title>Complete sequence of chromosome of Frankia symbiont of Datisca glomerata.</title>
        <authorList>
            <consortium name="US DOE Joint Genome Institute"/>
            <person name="Lucas S."/>
            <person name="Han J."/>
            <person name="Lapidus A."/>
            <person name="Cheng J.-F."/>
            <person name="Goodwin L."/>
            <person name="Pitluck S."/>
            <person name="Peters L."/>
            <person name="Mikhailova N."/>
            <person name="Chertkov O."/>
            <person name="Teshima H."/>
            <person name="Han C."/>
            <person name="Tapia R."/>
            <person name="Land M."/>
            <person name="Hauser L."/>
            <person name="Kyrpides N."/>
            <person name="Ivanova N."/>
            <person name="Pagani I."/>
            <person name="Berry A."/>
            <person name="Pawlowski K."/>
            <person name="Persson T."/>
            <person name="Vanden Heuvel B."/>
            <person name="Benson D."/>
            <person name="Woyke T."/>
        </authorList>
    </citation>
    <scope>NUCLEOTIDE SEQUENCE [LARGE SCALE GENOMIC DNA]</scope>
    <source>
        <strain evidence="10">4085684</strain>
    </source>
</reference>
<dbReference type="PROSITE" id="PS00090">
    <property type="entry name" value="NITROGENASE_1_2"/>
    <property type="match status" value="1"/>
</dbReference>
<dbReference type="Gene3D" id="3.40.50.1980">
    <property type="entry name" value="Nitrogenase molybdenum iron protein domain"/>
    <property type="match status" value="1"/>
</dbReference>
<keyword evidence="10" id="KW-1185">Reference proteome</keyword>
<dbReference type="STRING" id="656024.FsymDg_2802"/>
<dbReference type="PANTHER" id="PTHR42956:SF1">
    <property type="entry name" value="NITROGENASE IRON-MOLYBDENUM COFACTOR BIOSYNTHESIS PROTEIN NIFE"/>
    <property type="match status" value="1"/>
</dbReference>
<keyword evidence="5 6" id="KW-0535">Nitrogen fixation</keyword>
<dbReference type="SUPFAM" id="SSF53807">
    <property type="entry name" value="Helical backbone' metal receptor"/>
    <property type="match status" value="1"/>
</dbReference>
<dbReference type="InterPro" id="IPR000318">
    <property type="entry name" value="Nase_comp1_CS"/>
</dbReference>
<dbReference type="Proteomes" id="UP000001549">
    <property type="component" value="Chromosome"/>
</dbReference>
<evidence type="ECO:0000256" key="7">
    <source>
        <dbReference type="SAM" id="MobiDB-lite"/>
    </source>
</evidence>
<dbReference type="HOGENOM" id="CLU_025876_1_1_11"/>
<dbReference type="PANTHER" id="PTHR42956">
    <property type="entry name" value="NITROGENASE IRON-MOLYBDENUM COFACTOR BIOSYNTHESIS PROTEIN NIFE"/>
    <property type="match status" value="1"/>
</dbReference>
<dbReference type="eggNOG" id="COG2710">
    <property type="taxonomic scope" value="Bacteria"/>
</dbReference>
<comment type="function">
    <text evidence="1">This protein may play a role in the biosynthesis of the prosthetic group of nitrogenase (FeMo cofactor).</text>
</comment>
<name>F8B5Q0_9ACTN</name>
<evidence type="ECO:0000256" key="2">
    <source>
        <dbReference type="ARBA" id="ARBA00005155"/>
    </source>
</evidence>
<dbReference type="Gene3D" id="3.40.50.12380">
    <property type="entry name" value="Nitrogenase MoFe cofactor biosynthesis protein NifE, C-terminal"/>
    <property type="match status" value="1"/>
</dbReference>
<dbReference type="InterPro" id="IPR049939">
    <property type="entry name" value="NifE-like"/>
</dbReference>
<dbReference type="KEGG" id="fsy:FsymDg_2802"/>
<dbReference type="NCBIfam" id="TIGR01283">
    <property type="entry name" value="nifE"/>
    <property type="match status" value="1"/>
</dbReference>
<feature type="region of interest" description="Disordered" evidence="7">
    <location>
        <begin position="493"/>
        <end position="516"/>
    </location>
</feature>
<evidence type="ECO:0000256" key="6">
    <source>
        <dbReference type="RuleBase" id="RU004021"/>
    </source>
</evidence>
<dbReference type="PROSITE" id="PS00699">
    <property type="entry name" value="NITROGENASE_1_1"/>
    <property type="match status" value="1"/>
</dbReference>
<comment type="pathway">
    <text evidence="2">Cofactor biosynthesis; Fe-Mo cofactor biosynthesis.</text>
</comment>
<dbReference type="InterPro" id="IPR000510">
    <property type="entry name" value="Nase/OxRdtase_comp1"/>
</dbReference>
<dbReference type="Pfam" id="PF00148">
    <property type="entry name" value="Oxidored_nitro"/>
    <property type="match status" value="1"/>
</dbReference>
<dbReference type="UniPathway" id="UPA00782"/>
<dbReference type="EMBL" id="CP002801">
    <property type="protein sequence ID" value="AEH10138.1"/>
    <property type="molecule type" value="Genomic_DNA"/>
</dbReference>
<feature type="domain" description="Nitrogenase/oxidoreductase component 1" evidence="8">
    <location>
        <begin position="45"/>
        <end position="437"/>
    </location>
</feature>
<dbReference type="RefSeq" id="WP_013874045.1">
    <property type="nucleotide sequence ID" value="NC_015656.1"/>
</dbReference>
<dbReference type="InterPro" id="IPR005973">
    <property type="entry name" value="NifE"/>
</dbReference>
<proteinExistence type="inferred from homology"/>
<evidence type="ECO:0000256" key="4">
    <source>
        <dbReference type="ARBA" id="ARBA00013280"/>
    </source>
</evidence>
<evidence type="ECO:0000259" key="8">
    <source>
        <dbReference type="Pfam" id="PF00148"/>
    </source>
</evidence>
<feature type="compositionally biased region" description="Low complexity" evidence="7">
    <location>
        <begin position="469"/>
        <end position="479"/>
    </location>
</feature>
<feature type="region of interest" description="Disordered" evidence="7">
    <location>
        <begin position="451"/>
        <end position="479"/>
    </location>
</feature>
<accession>F8B5Q0</accession>
<dbReference type="AlphaFoldDB" id="F8B5Q0"/>
<sequence>MAALTKIDAAVLFDEPACDHNRAKEPKARKTGCSRPKPGGTAGGCAFDGAMITLVPIADVAHVVHGPIACAGNSWDGRGSLSSGPTLYRRGFATDLGEQDVVFGGEQRLYDTIVEAARRHRPPAVFVYATCVTAMIGDDVDAVCAAAATATGIPVVPVHSPGFAGSKNFGNRLAGQALLEHVIGTVEPAFTTPYDVNLVGEYNIAGELWDVTPLLAKLGIRVLASVSGDGRYADVAAAHRAKATMVVCSRALLSLARGLQDRYGIPWFEGSFYGVRAMRDTLRGFARVLGDKELSWRAEELIATEEAALATALAPYRERLAGARAVLYTGGVKSWSLVAALQDLGVEVVASGATKSTEDDVDKITELLGEDGIVVRNGTPAELLRVVADTQADILIAGGRNQYTALKGRLPFLDVNQERHHAFAGYPGMIELARRLDLALSSPVWEQVRADAPWGDEPDPTGPTGRPGGSAASAGGTAADAVTAAVTAADAAAGAAAGGGFEDGTDDIDDSDPEVF</sequence>
<evidence type="ECO:0000313" key="9">
    <source>
        <dbReference type="EMBL" id="AEH10138.1"/>
    </source>
</evidence>
<evidence type="ECO:0000256" key="3">
    <source>
        <dbReference type="ARBA" id="ARBA00011002"/>
    </source>
</evidence>